<sequence>MSAANAFDAIAWRSSPSRQFETMTPVEMPLPRWVVVVGGGVMAALMGAMVGGGLAI</sequence>
<proteinExistence type="predicted"/>
<dbReference type="EMBL" id="CP067977">
    <property type="protein sequence ID" value="QQQ18334.1"/>
    <property type="molecule type" value="Genomic_DNA"/>
</dbReference>
<dbReference type="RefSeq" id="WP_201102705.1">
    <property type="nucleotide sequence ID" value="NZ_CP067977.1"/>
</dbReference>
<keyword evidence="1" id="KW-0472">Membrane</keyword>
<dbReference type="Proteomes" id="UP000595448">
    <property type="component" value="Chromosome"/>
</dbReference>
<keyword evidence="1" id="KW-0812">Transmembrane</keyword>
<evidence type="ECO:0000313" key="3">
    <source>
        <dbReference type="Proteomes" id="UP000595448"/>
    </source>
</evidence>
<name>A0ABX7BL81_9CAUL</name>
<evidence type="ECO:0000256" key="1">
    <source>
        <dbReference type="SAM" id="Phobius"/>
    </source>
</evidence>
<keyword evidence="3" id="KW-1185">Reference proteome</keyword>
<feature type="transmembrane region" description="Helical" evidence="1">
    <location>
        <begin position="33"/>
        <end position="55"/>
    </location>
</feature>
<keyword evidence="1" id="KW-1133">Transmembrane helix</keyword>
<organism evidence="2 3">
    <name type="scientific">Brevundimonas vitisensis</name>
    <dbReference type="NCBI Taxonomy" id="2800818"/>
    <lineage>
        <taxon>Bacteria</taxon>
        <taxon>Pseudomonadati</taxon>
        <taxon>Pseudomonadota</taxon>
        <taxon>Alphaproteobacteria</taxon>
        <taxon>Caulobacterales</taxon>
        <taxon>Caulobacteraceae</taxon>
        <taxon>Brevundimonas</taxon>
    </lineage>
</organism>
<evidence type="ECO:0000313" key="2">
    <source>
        <dbReference type="EMBL" id="QQQ18334.1"/>
    </source>
</evidence>
<accession>A0ABX7BL81</accession>
<gene>
    <name evidence="2" type="ORF">JIP62_13720</name>
</gene>
<protein>
    <submittedName>
        <fullName evidence="2">Uncharacterized protein</fullName>
    </submittedName>
</protein>
<reference evidence="2 3" key="1">
    <citation type="submission" date="2021-01" db="EMBL/GenBank/DDBJ databases">
        <title>Brevundimonas vitis sp. nov., an bacterium isolated from grape (Vitis vinifera).</title>
        <authorList>
            <person name="Jiang L."/>
            <person name="Lee J."/>
        </authorList>
    </citation>
    <scope>NUCLEOTIDE SEQUENCE [LARGE SCALE GENOMIC DNA]</scope>
    <source>
        <strain evidence="2 3">GRTSA-9</strain>
    </source>
</reference>